<reference evidence="2" key="2">
    <citation type="submission" date="2007-04" db="EMBL/GenBank/DDBJ databases">
        <title>Draft genome sequence of Bacteroides ovatus (ATCC 8483).</title>
        <authorList>
            <person name="Sudarsanam P."/>
            <person name="Ley R."/>
            <person name="Guruge J."/>
            <person name="Turnbaugh P.J."/>
            <person name="Mahowald M."/>
            <person name="Liep D."/>
            <person name="Gordon J."/>
        </authorList>
    </citation>
    <scope>NUCLEOTIDE SEQUENCE [LARGE SCALE GENOMIC DNA]</scope>
    <source>
        <strain evidence="2">ATCC 8483 / DSM 1896 / JCM 5824 / BCRC 10623 / CCUG 4943 / NCTC 11153</strain>
    </source>
</reference>
<accession>A0AAN3D8D1</accession>
<evidence type="ECO:0000313" key="1">
    <source>
        <dbReference type="EMBL" id="EDO10398.1"/>
    </source>
</evidence>
<name>A0AAN3D8D1_BACO1</name>
<gene>
    <name evidence="1" type="ORF">BACOVA_03844</name>
</gene>
<proteinExistence type="predicted"/>
<dbReference type="AlphaFoldDB" id="A0AAN3D8D1"/>
<dbReference type="EMBL" id="AAXF02000052">
    <property type="protein sequence ID" value="EDO10398.1"/>
    <property type="molecule type" value="Genomic_DNA"/>
</dbReference>
<comment type="caution">
    <text evidence="1">The sequence shown here is derived from an EMBL/GenBank/DDBJ whole genome shotgun (WGS) entry which is preliminary data.</text>
</comment>
<dbReference type="Proteomes" id="UP000005475">
    <property type="component" value="Unassembled WGS sequence"/>
</dbReference>
<organism evidence="1 2">
    <name type="scientific">Bacteroides ovatus (strain ATCC 8483 / DSM 1896 / JCM 5824 / BCRC 10623 / CCUG 4943 / NCTC 11153)</name>
    <dbReference type="NCBI Taxonomy" id="411476"/>
    <lineage>
        <taxon>Bacteria</taxon>
        <taxon>Pseudomonadati</taxon>
        <taxon>Bacteroidota</taxon>
        <taxon>Bacteroidia</taxon>
        <taxon>Bacteroidales</taxon>
        <taxon>Bacteroidaceae</taxon>
        <taxon>Bacteroides</taxon>
    </lineage>
</organism>
<protein>
    <submittedName>
        <fullName evidence="1">Uncharacterized protein</fullName>
    </submittedName>
</protein>
<reference evidence="1 2" key="1">
    <citation type="submission" date="2007-03" db="EMBL/GenBank/DDBJ databases">
        <authorList>
            <person name="Fulton L."/>
            <person name="Clifton S."/>
            <person name="Fulton B."/>
            <person name="Xu J."/>
            <person name="Minx P."/>
            <person name="Pepin K.H."/>
            <person name="Johnson M."/>
            <person name="Thiruvilangam P."/>
            <person name="Bhonagiri V."/>
            <person name="Nash W.E."/>
            <person name="Mardis E.R."/>
            <person name="Wilson R.K."/>
        </authorList>
    </citation>
    <scope>NUCLEOTIDE SEQUENCE [LARGE SCALE GENOMIC DNA]</scope>
    <source>
        <strain evidence="2">ATCC 8483 / DSM 1896 / JCM 5824 / BCRC 10623 / CCUG 4943 / NCTC 11153</strain>
    </source>
</reference>
<sequence>MQRRYKTININIIILIYASEDEKARSFKSNSVFLGVQRVVSFKGTTRWF</sequence>
<evidence type="ECO:0000313" key="2">
    <source>
        <dbReference type="Proteomes" id="UP000005475"/>
    </source>
</evidence>